<dbReference type="GO" id="GO:0005737">
    <property type="term" value="C:cytoplasm"/>
    <property type="evidence" value="ECO:0007669"/>
    <property type="project" value="TreeGrafter"/>
</dbReference>
<evidence type="ECO:0000256" key="4">
    <source>
        <dbReference type="HAMAP-Rule" id="MF_01834"/>
    </source>
</evidence>
<dbReference type="InterPro" id="IPR011856">
    <property type="entry name" value="tRNA_endonuc-like_dom_sf"/>
</dbReference>
<dbReference type="GO" id="GO:0000213">
    <property type="term" value="F:tRNA-intron lyase activity"/>
    <property type="evidence" value="ECO:0007669"/>
    <property type="project" value="UniProtKB-UniRule"/>
</dbReference>
<comment type="similarity">
    <text evidence="4">Belongs to the tRNA-intron endonuclease family. Archaeal long subfamily.</text>
</comment>
<dbReference type="NCBIfam" id="TIGR00324">
    <property type="entry name" value="endA"/>
    <property type="match status" value="1"/>
</dbReference>
<evidence type="ECO:0000259" key="6">
    <source>
        <dbReference type="Pfam" id="PF02778"/>
    </source>
</evidence>
<organism evidence="7 8">
    <name type="scientific">Halomicrobium mukohataei</name>
    <dbReference type="NCBI Taxonomy" id="57705"/>
    <lineage>
        <taxon>Archaea</taxon>
        <taxon>Methanobacteriati</taxon>
        <taxon>Methanobacteriota</taxon>
        <taxon>Stenosarchaea group</taxon>
        <taxon>Halobacteria</taxon>
        <taxon>Halobacteriales</taxon>
        <taxon>Haloarculaceae</taxon>
        <taxon>Halomicrobium</taxon>
    </lineage>
</organism>
<dbReference type="NCBIfam" id="NF006794">
    <property type="entry name" value="PRK09300.1-1"/>
    <property type="match status" value="1"/>
</dbReference>
<feature type="active site" evidence="4">
    <location>
        <position position="272"/>
    </location>
</feature>
<dbReference type="SUPFAM" id="SSF53032">
    <property type="entry name" value="tRNA-intron endonuclease catalytic domain-like"/>
    <property type="match status" value="2"/>
</dbReference>
<dbReference type="Pfam" id="PF02778">
    <property type="entry name" value="tRNA_int_endo_N"/>
    <property type="match status" value="2"/>
</dbReference>
<dbReference type="GeneID" id="42178571"/>
<dbReference type="GO" id="GO:0003676">
    <property type="term" value="F:nucleic acid binding"/>
    <property type="evidence" value="ECO:0007669"/>
    <property type="project" value="InterPro"/>
</dbReference>
<dbReference type="PANTHER" id="PTHR21227:SF0">
    <property type="entry name" value="TRNA-SPLICING ENDONUCLEASE SUBUNIT SEN2"/>
    <property type="match status" value="1"/>
</dbReference>
<dbReference type="InterPro" id="IPR006677">
    <property type="entry name" value="tRNA_intron_Endonuc_cat-like"/>
</dbReference>
<name>A0A4D6KHI8_9EURY</name>
<protein>
    <recommendedName>
        <fullName evidence="4">tRNA-splicing endonuclease</fullName>
        <ecNumber evidence="4">4.6.1.16</ecNumber>
    </recommendedName>
    <alternativeName>
        <fullName evidence="4">tRNA-intron endonuclease</fullName>
    </alternativeName>
</protein>
<comment type="function">
    <text evidence="3">Endonuclease that removes tRNA introns. Cleaves pre-tRNA at the 5'- and 3'-splice sites to release the intron. The products are an intron and two tRNA half-molecules bearing 2',3' cyclic phosphate and 5'-OH termini. Recognizes a pseudosymmetric substrate in which 2 bulged loops of 3 bases are separated by a stem of 4 bp.</text>
</comment>
<comment type="catalytic activity">
    <reaction evidence="4">
        <text>pretRNA = a 3'-half-tRNA molecule with a 5'-OH end + a 5'-half-tRNA molecule with a 2',3'-cyclic phosphate end + an intron with a 2',3'-cyclic phosphate and a 5'-hydroxyl terminus.</text>
        <dbReference type="EC" id="4.6.1.16"/>
    </reaction>
</comment>
<proteinExistence type="inferred from homology"/>
<comment type="subunit">
    <text evidence="4">Homodimer.</text>
</comment>
<evidence type="ECO:0000256" key="3">
    <source>
        <dbReference type="ARBA" id="ARBA00024798"/>
    </source>
</evidence>
<dbReference type="HAMAP" id="MF_01834">
    <property type="entry name" value="EndA_long"/>
    <property type="match status" value="1"/>
</dbReference>
<dbReference type="InterPro" id="IPR006676">
    <property type="entry name" value="tRNA_splic"/>
</dbReference>
<evidence type="ECO:0000313" key="8">
    <source>
        <dbReference type="Proteomes" id="UP000297053"/>
    </source>
</evidence>
<evidence type="ECO:0000256" key="2">
    <source>
        <dbReference type="ARBA" id="ARBA00023239"/>
    </source>
</evidence>
<evidence type="ECO:0000256" key="1">
    <source>
        <dbReference type="ARBA" id="ARBA00022694"/>
    </source>
</evidence>
<dbReference type="InterPro" id="IPR036740">
    <property type="entry name" value="tRNA_intron_Endonuc_N_sf"/>
</dbReference>
<reference evidence="7 8" key="2">
    <citation type="submission" date="2019-04" db="EMBL/GenBank/DDBJ databases">
        <authorList>
            <person name="Yang S."/>
            <person name="Wei W."/>
        </authorList>
    </citation>
    <scope>NUCLEOTIDE SEQUENCE [LARGE SCALE GENOMIC DNA]</scope>
    <source>
        <strain evidence="8">ZP60</strain>
    </source>
</reference>
<dbReference type="PANTHER" id="PTHR21227">
    <property type="entry name" value="TRNA-SPLICING ENDONUCLEASE SUBUNIT SEN2"/>
    <property type="match status" value="1"/>
</dbReference>
<dbReference type="Pfam" id="PF01974">
    <property type="entry name" value="tRNA_int_endo"/>
    <property type="match status" value="1"/>
</dbReference>
<dbReference type="RefSeq" id="WP_015761646.1">
    <property type="nucleotide sequence ID" value="NZ_CP039375.1"/>
</dbReference>
<evidence type="ECO:0000259" key="5">
    <source>
        <dbReference type="Pfam" id="PF01974"/>
    </source>
</evidence>
<reference evidence="7 8" key="1">
    <citation type="submission" date="2019-04" db="EMBL/GenBank/DDBJ databases">
        <title>Complete genome sequence of Arthrobacter sp. ZXY-2 associated with effective atrazine degradation and salt adaptation.</title>
        <authorList>
            <person name="Zhao X."/>
        </authorList>
    </citation>
    <scope>NUCLEOTIDE SEQUENCE [LARGE SCALE GENOMIC DNA]</scope>
    <source>
        <strain evidence="8">ZP60</strain>
    </source>
</reference>
<evidence type="ECO:0000313" key="7">
    <source>
        <dbReference type="EMBL" id="QCD65303.1"/>
    </source>
</evidence>
<dbReference type="GeneID" id="8410179"/>
<sequence length="336" mass="36838">MDATLSDGVVRAGKQAREQFYDSSGYGRPVDAGKLELAPVEAAHLLYRGDLDGVDGMGLRELLNSALLSEVDFFVYKDLRDRGFYCSPARSERVADPDGCDFVVYPRGKGPWDDAVAHRIRVVSERETVPAADLGACALAVVDEESEISYFETHRPDVTGTSRSSVPETDGDLLADRVVCWDPPAELYEAAFYGQPLDEQDAQAIQLSLVEAAYLAGTGTLHVEGDADAVIERGRAVEGDRFDRRLAVYERLREQGVAPKTGFKFGADFRTYADVESVADLGHSELLVRAFDAGHVFEPRDLALDVRLAHGVRKTMAYAFVGDEGIDWLAVERLTP</sequence>
<dbReference type="AlphaFoldDB" id="A0A4D6KHI8"/>
<dbReference type="EMBL" id="CP039375">
    <property type="protein sequence ID" value="QCD65303.1"/>
    <property type="molecule type" value="Genomic_DNA"/>
</dbReference>
<dbReference type="InterPro" id="IPR006678">
    <property type="entry name" value="tRNA_intron_Endonuc_N"/>
</dbReference>
<dbReference type="InterPro" id="IPR023516">
    <property type="entry name" value="tRNA_splic_arch_long"/>
</dbReference>
<dbReference type="KEGG" id="halz:E5139_06505"/>
<feature type="active site" evidence="4">
    <location>
        <position position="314"/>
    </location>
</feature>
<dbReference type="Proteomes" id="UP000297053">
    <property type="component" value="Chromosome"/>
</dbReference>
<dbReference type="EC" id="4.6.1.16" evidence="4"/>
<feature type="domain" description="tRNA intron endonuclease N-terminal" evidence="6">
    <location>
        <begin position="1"/>
        <end position="62"/>
    </location>
</feature>
<dbReference type="Gene3D" id="3.40.1350.10">
    <property type="match status" value="2"/>
</dbReference>
<feature type="domain" description="tRNA intron endonuclease catalytic" evidence="5">
    <location>
        <begin position="242"/>
        <end position="326"/>
    </location>
</feature>
<gene>
    <name evidence="4 7" type="primary">endA</name>
    <name evidence="7" type="ORF">E5139_06505</name>
</gene>
<dbReference type="SUPFAM" id="SSF55267">
    <property type="entry name" value="tRNA-intron endonuclease N-terminal domain-like"/>
    <property type="match status" value="2"/>
</dbReference>
<keyword evidence="1 4" id="KW-0819">tRNA processing</keyword>
<feature type="domain" description="tRNA intron endonuclease N-terminal" evidence="6">
    <location>
        <begin position="170"/>
        <end position="226"/>
    </location>
</feature>
<dbReference type="OMA" id="PHSEYLV"/>
<dbReference type="CDD" id="cd22363">
    <property type="entry name" value="tRNA-intron_lyase_C"/>
    <property type="match status" value="2"/>
</dbReference>
<accession>A0A4D6KHI8</accession>
<dbReference type="InterPro" id="IPR036167">
    <property type="entry name" value="tRNA_intron_Endo_cat-like_sf"/>
</dbReference>
<keyword evidence="2 4" id="KW-0456">Lyase</keyword>
<dbReference type="Gene3D" id="3.40.1170.20">
    <property type="entry name" value="tRNA intron endonuclease, N-terminal domain"/>
    <property type="match status" value="2"/>
</dbReference>
<dbReference type="GO" id="GO:0006388">
    <property type="term" value="P:tRNA splicing, via endonucleolytic cleavage and ligation"/>
    <property type="evidence" value="ECO:0007669"/>
    <property type="project" value="UniProtKB-UniRule"/>
</dbReference>
<comment type="function">
    <text evidence="4">Endonuclease that removes tRNA introns. Cleaves pre-tRNA at the 5' and 3' splice sites to release the intron. The products are an intron and two tRNA half-molecules bearing 2',3' cyclic phosphate and 5'-OH termini. Recognizes a pseudosymmetric substrate in which 2 bulged loops of 3 bases are separated by a stem of 4 bp.</text>
</comment>
<feature type="active site" evidence="4">
    <location>
        <position position="283"/>
    </location>
</feature>